<dbReference type="PRINTS" id="PR00625">
    <property type="entry name" value="JDOMAIN"/>
</dbReference>
<feature type="transmembrane region" description="Helical" evidence="1">
    <location>
        <begin position="34"/>
        <end position="56"/>
    </location>
</feature>
<reference evidence="3" key="1">
    <citation type="journal article" date="2020" name="Nature">
        <title>Giant virus diversity and host interactions through global metagenomics.</title>
        <authorList>
            <person name="Schulz F."/>
            <person name="Roux S."/>
            <person name="Paez-Espino D."/>
            <person name="Jungbluth S."/>
            <person name="Walsh D.A."/>
            <person name="Denef V.J."/>
            <person name="McMahon K.D."/>
            <person name="Konstantinidis K.T."/>
            <person name="Eloe-Fadrosh E.A."/>
            <person name="Kyrpides N.C."/>
            <person name="Woyke T."/>
        </authorList>
    </citation>
    <scope>NUCLEOTIDE SEQUENCE</scope>
    <source>
        <strain evidence="3">GVMAG-M-3300025138-11</strain>
    </source>
</reference>
<dbReference type="InterPro" id="IPR001623">
    <property type="entry name" value="DnaJ_domain"/>
</dbReference>
<protein>
    <recommendedName>
        <fullName evidence="2">J domain-containing protein</fullName>
    </recommendedName>
</protein>
<dbReference type="InterPro" id="IPR052423">
    <property type="entry name" value="EMIR"/>
</dbReference>
<dbReference type="Pfam" id="PF00226">
    <property type="entry name" value="DnaJ"/>
    <property type="match status" value="1"/>
</dbReference>
<proteinExistence type="predicted"/>
<dbReference type="Pfam" id="PF14308">
    <property type="entry name" value="DnaJ-X"/>
    <property type="match status" value="1"/>
</dbReference>
<feature type="domain" description="J" evidence="2">
    <location>
        <begin position="151"/>
        <end position="213"/>
    </location>
</feature>
<organism evidence="3">
    <name type="scientific">viral metagenome</name>
    <dbReference type="NCBI Taxonomy" id="1070528"/>
    <lineage>
        <taxon>unclassified sequences</taxon>
        <taxon>metagenomes</taxon>
        <taxon>organismal metagenomes</taxon>
    </lineage>
</organism>
<name>A0A6C0IWT7_9ZZZZ</name>
<dbReference type="PROSITE" id="PS00636">
    <property type="entry name" value="DNAJ_1"/>
    <property type="match status" value="1"/>
</dbReference>
<dbReference type="Gene3D" id="1.10.287.110">
    <property type="entry name" value="DnaJ domain"/>
    <property type="match status" value="1"/>
</dbReference>
<dbReference type="SMART" id="SM00271">
    <property type="entry name" value="DnaJ"/>
    <property type="match status" value="1"/>
</dbReference>
<evidence type="ECO:0000259" key="2">
    <source>
        <dbReference type="PROSITE" id="PS50076"/>
    </source>
</evidence>
<accession>A0A6C0IWT7</accession>
<dbReference type="InterPro" id="IPR026894">
    <property type="entry name" value="DnaJ_X"/>
</dbReference>
<feature type="transmembrane region" description="Helical" evidence="1">
    <location>
        <begin position="68"/>
        <end position="87"/>
    </location>
</feature>
<dbReference type="AlphaFoldDB" id="A0A6C0IWT7"/>
<keyword evidence="1" id="KW-0812">Transmembrane</keyword>
<dbReference type="PANTHER" id="PTHR44094:SF8">
    <property type="entry name" value="DNAJ HEAT SHOCK N-TERMINAL DOMAIN-CONTAINING PROTEIN-RELATED"/>
    <property type="match status" value="1"/>
</dbReference>
<keyword evidence="1" id="KW-1133">Transmembrane helix</keyword>
<evidence type="ECO:0000313" key="3">
    <source>
        <dbReference type="EMBL" id="QHT97552.1"/>
    </source>
</evidence>
<dbReference type="PANTHER" id="PTHR44094">
    <property type="entry name" value="DNAJ HEAT SHOCK N-TERMINAL DOMAIN-CONTAINING PROTEIN"/>
    <property type="match status" value="1"/>
</dbReference>
<dbReference type="InterPro" id="IPR018253">
    <property type="entry name" value="DnaJ_domain_CS"/>
</dbReference>
<dbReference type="PROSITE" id="PS50076">
    <property type="entry name" value="DNAJ_2"/>
    <property type="match status" value="1"/>
</dbReference>
<keyword evidence="1" id="KW-0472">Membrane</keyword>
<dbReference type="CDD" id="cd06257">
    <property type="entry name" value="DnaJ"/>
    <property type="match status" value="1"/>
</dbReference>
<evidence type="ECO:0000256" key="1">
    <source>
        <dbReference type="SAM" id="Phobius"/>
    </source>
</evidence>
<sequence>MDNKIINKSLDKSNSSSFFYTSSPRDIVSGSFNGIVNITKGVFTGLVGLIGTPIYYSKEGPKGVAKGIGIGIVLSIALPLGGVIMGTKQILHGLVNTPIAMYSKYNGKIWDKTQNKWIYYSLKEEINKYKDIKQTKKAHVCYSDEPVKDVYYYDILGVEFNASKSTIKKKYYELAKTTHPDKFPEKESEFKLINEAYQILNDDELRQKYNKLGKDGMKETEFVDSETFYKILFGSEQLKFYIGEIIIYTISSKEFKTENLEIKQIKRELEIANNILILLKKYLEMGDQSREYYQETKKNLDTTPFSNMLLKLVGRVYVEIGSGYLNQMENFKNYFKTRSRDFSYKYNLAKSCLESRNDKSKASDVIINMVSIDIEQTIKRALVRIFWDHNVEKDTKKRYAEGLIMIGTIFKQDSKDIIETKKYLELVF</sequence>
<dbReference type="InterPro" id="IPR036869">
    <property type="entry name" value="J_dom_sf"/>
</dbReference>
<dbReference type="SUPFAM" id="SSF46565">
    <property type="entry name" value="Chaperone J-domain"/>
    <property type="match status" value="1"/>
</dbReference>
<dbReference type="EMBL" id="MN740280">
    <property type="protein sequence ID" value="QHT97552.1"/>
    <property type="molecule type" value="Genomic_DNA"/>
</dbReference>